<keyword evidence="5" id="KW-1185">Reference proteome</keyword>
<keyword evidence="1" id="KW-0479">Metal-binding</keyword>
<dbReference type="Gene3D" id="3.30.40.10">
    <property type="entry name" value="Zinc/RING finger domain, C3HC4 (zinc finger)"/>
    <property type="match status" value="1"/>
</dbReference>
<name>A0ABR2XL58_9PEZI</name>
<dbReference type="SUPFAM" id="SSF57850">
    <property type="entry name" value="RING/U-box"/>
    <property type="match status" value="1"/>
</dbReference>
<dbReference type="PROSITE" id="PS50089">
    <property type="entry name" value="ZF_RING_2"/>
    <property type="match status" value="1"/>
</dbReference>
<keyword evidence="1" id="KW-0862">Zinc</keyword>
<proteinExistence type="predicted"/>
<keyword evidence="1" id="KW-0863">Zinc-finger</keyword>
<dbReference type="Proteomes" id="UP001465668">
    <property type="component" value="Unassembled WGS sequence"/>
</dbReference>
<feature type="domain" description="RING-type" evidence="3">
    <location>
        <begin position="34"/>
        <end position="83"/>
    </location>
</feature>
<gene>
    <name evidence="4" type="ORF">SCAR479_08961</name>
</gene>
<organism evidence="4 5">
    <name type="scientific">Seiridium cardinale</name>
    <dbReference type="NCBI Taxonomy" id="138064"/>
    <lineage>
        <taxon>Eukaryota</taxon>
        <taxon>Fungi</taxon>
        <taxon>Dikarya</taxon>
        <taxon>Ascomycota</taxon>
        <taxon>Pezizomycotina</taxon>
        <taxon>Sordariomycetes</taxon>
        <taxon>Xylariomycetidae</taxon>
        <taxon>Amphisphaeriales</taxon>
        <taxon>Sporocadaceae</taxon>
        <taxon>Seiridium</taxon>
    </lineage>
</organism>
<reference evidence="4 5" key="1">
    <citation type="submission" date="2024-02" db="EMBL/GenBank/DDBJ databases">
        <title>First draft genome assembly of two strains of Seiridium cardinale.</title>
        <authorList>
            <person name="Emiliani G."/>
            <person name="Scali E."/>
        </authorList>
    </citation>
    <scope>NUCLEOTIDE SEQUENCE [LARGE SCALE GENOMIC DNA]</scope>
    <source>
        <strain evidence="4 5">BM-138-000479</strain>
    </source>
</reference>
<accession>A0ABR2XL58</accession>
<evidence type="ECO:0000256" key="1">
    <source>
        <dbReference type="PROSITE-ProRule" id="PRU00175"/>
    </source>
</evidence>
<feature type="compositionally biased region" description="Low complexity" evidence="2">
    <location>
        <begin position="9"/>
        <end position="21"/>
    </location>
</feature>
<evidence type="ECO:0000256" key="2">
    <source>
        <dbReference type="SAM" id="MobiDB-lite"/>
    </source>
</evidence>
<sequence>MDRLREPPISDTPTSSSRPSPAIAEASQAKVERCDICWQTRPSTEFIALPCKSRHRYMRTCITYWLAQQDEERRAPCQCPLCRQILRYSLCSPGCDNSLEIRRIGSDDTELLNFDLRYTPCLECRSASRAFRRSRYIQQVNSGDGTPVWTSLQPGDLIPQVLFELHTPSRLEEEFLQYQDEHEEIARIWRDEADQLARRNVHLLKEDNRHPNFAGLYIVYWKLRSMIDEYERVHTTELGINTREMLWPFDVIDEEDNNDDVEPNGSS</sequence>
<dbReference type="InterPro" id="IPR001841">
    <property type="entry name" value="Znf_RING"/>
</dbReference>
<protein>
    <recommendedName>
        <fullName evidence="3">RING-type domain-containing protein</fullName>
    </recommendedName>
</protein>
<feature type="region of interest" description="Disordered" evidence="2">
    <location>
        <begin position="1"/>
        <end position="22"/>
    </location>
</feature>
<evidence type="ECO:0000259" key="3">
    <source>
        <dbReference type="PROSITE" id="PS50089"/>
    </source>
</evidence>
<dbReference type="EMBL" id="JARVKM010000042">
    <property type="protein sequence ID" value="KAK9774356.1"/>
    <property type="molecule type" value="Genomic_DNA"/>
</dbReference>
<evidence type="ECO:0000313" key="4">
    <source>
        <dbReference type="EMBL" id="KAK9774356.1"/>
    </source>
</evidence>
<dbReference type="InterPro" id="IPR013083">
    <property type="entry name" value="Znf_RING/FYVE/PHD"/>
</dbReference>
<evidence type="ECO:0000313" key="5">
    <source>
        <dbReference type="Proteomes" id="UP001465668"/>
    </source>
</evidence>
<comment type="caution">
    <text evidence="4">The sequence shown here is derived from an EMBL/GenBank/DDBJ whole genome shotgun (WGS) entry which is preliminary data.</text>
</comment>